<evidence type="ECO:0000313" key="8">
    <source>
        <dbReference type="EMBL" id="MCO1657854.1"/>
    </source>
</evidence>
<keyword evidence="1 5" id="KW-0597">Phosphoprotein</keyword>
<keyword evidence="2" id="KW-0805">Transcription regulation</keyword>
<proteinExistence type="predicted"/>
<gene>
    <name evidence="8" type="ORF">KDL28_22585</name>
</gene>
<evidence type="ECO:0000256" key="4">
    <source>
        <dbReference type="ARBA" id="ARBA00023163"/>
    </source>
</evidence>
<reference evidence="8" key="1">
    <citation type="submission" date="2021-04" db="EMBL/GenBank/DDBJ databases">
        <title>Pseudonocardia sp. nov., isolated from sandy soil of mangrove forest.</title>
        <authorList>
            <person name="Zan Z."/>
            <person name="Huang R."/>
            <person name="Liu W."/>
        </authorList>
    </citation>
    <scope>NUCLEOTIDE SEQUENCE</scope>
    <source>
        <strain evidence="8">S2-4</strain>
    </source>
</reference>
<dbReference type="PRINTS" id="PR00038">
    <property type="entry name" value="HTHLUXR"/>
</dbReference>
<organism evidence="8 9">
    <name type="scientific">Pseudonocardia humida</name>
    <dbReference type="NCBI Taxonomy" id="2800819"/>
    <lineage>
        <taxon>Bacteria</taxon>
        <taxon>Bacillati</taxon>
        <taxon>Actinomycetota</taxon>
        <taxon>Actinomycetes</taxon>
        <taxon>Pseudonocardiales</taxon>
        <taxon>Pseudonocardiaceae</taxon>
        <taxon>Pseudonocardia</taxon>
    </lineage>
</organism>
<dbReference type="Proteomes" id="UP001165283">
    <property type="component" value="Unassembled WGS sequence"/>
</dbReference>
<dbReference type="PROSITE" id="PS50110">
    <property type="entry name" value="RESPONSE_REGULATORY"/>
    <property type="match status" value="1"/>
</dbReference>
<keyword evidence="9" id="KW-1185">Reference proteome</keyword>
<evidence type="ECO:0000256" key="3">
    <source>
        <dbReference type="ARBA" id="ARBA00023125"/>
    </source>
</evidence>
<dbReference type="CDD" id="cd17535">
    <property type="entry name" value="REC_NarL-like"/>
    <property type="match status" value="1"/>
</dbReference>
<dbReference type="CDD" id="cd06170">
    <property type="entry name" value="LuxR_C_like"/>
    <property type="match status" value="1"/>
</dbReference>
<dbReference type="PROSITE" id="PS50043">
    <property type="entry name" value="HTH_LUXR_2"/>
    <property type="match status" value="1"/>
</dbReference>
<dbReference type="InterPro" id="IPR016032">
    <property type="entry name" value="Sig_transdc_resp-reg_C-effctor"/>
</dbReference>
<dbReference type="PANTHER" id="PTHR44688">
    <property type="entry name" value="DNA-BINDING TRANSCRIPTIONAL ACTIVATOR DEVR_DOSR"/>
    <property type="match status" value="1"/>
</dbReference>
<protein>
    <submittedName>
        <fullName evidence="8">Response regulator transcription factor</fullName>
    </submittedName>
</protein>
<evidence type="ECO:0000259" key="6">
    <source>
        <dbReference type="PROSITE" id="PS50043"/>
    </source>
</evidence>
<dbReference type="Pfam" id="PF00072">
    <property type="entry name" value="Response_reg"/>
    <property type="match status" value="1"/>
</dbReference>
<feature type="domain" description="HTH luxR-type" evidence="6">
    <location>
        <begin position="137"/>
        <end position="202"/>
    </location>
</feature>
<dbReference type="Gene3D" id="3.40.50.2300">
    <property type="match status" value="1"/>
</dbReference>
<evidence type="ECO:0000256" key="5">
    <source>
        <dbReference type="PROSITE-ProRule" id="PRU00169"/>
    </source>
</evidence>
<sequence>MFAEALALTLSHQPDLRVVDRCCAGEPDLVTRTAAARPDVVVIDVEPLGSAAAEVVSALLAVQPGVRIVVLTGSRDRAQLVDAVRAGAVGWLTKGCTAADLLAAVRGVCRGEASLSPADLGVVLGALRAEVDPGARRADPLAVLSRQERRVLAELVDGARGAQIAAALGVSTGTVRTHMNKLFGKLGVHSRLEAVRVARTAGMRPRVAADGYPDGRN</sequence>
<keyword evidence="4" id="KW-0804">Transcription</keyword>
<comment type="caution">
    <text evidence="8">The sequence shown here is derived from an EMBL/GenBank/DDBJ whole genome shotgun (WGS) entry which is preliminary data.</text>
</comment>
<feature type="modified residue" description="4-aspartylphosphate" evidence="5">
    <location>
        <position position="44"/>
    </location>
</feature>
<evidence type="ECO:0000313" key="9">
    <source>
        <dbReference type="Proteomes" id="UP001165283"/>
    </source>
</evidence>
<feature type="domain" description="Response regulatory" evidence="7">
    <location>
        <begin position="1"/>
        <end position="109"/>
    </location>
</feature>
<accession>A0ABT1A4T8</accession>
<dbReference type="SMART" id="SM00421">
    <property type="entry name" value="HTH_LUXR"/>
    <property type="match status" value="1"/>
</dbReference>
<dbReference type="InterPro" id="IPR058245">
    <property type="entry name" value="NreC/VraR/RcsB-like_REC"/>
</dbReference>
<dbReference type="SUPFAM" id="SSF46894">
    <property type="entry name" value="C-terminal effector domain of the bipartite response regulators"/>
    <property type="match status" value="1"/>
</dbReference>
<dbReference type="InterPro" id="IPR001789">
    <property type="entry name" value="Sig_transdc_resp-reg_receiver"/>
</dbReference>
<evidence type="ECO:0000256" key="1">
    <source>
        <dbReference type="ARBA" id="ARBA00022553"/>
    </source>
</evidence>
<dbReference type="PANTHER" id="PTHR44688:SF16">
    <property type="entry name" value="DNA-BINDING TRANSCRIPTIONAL ACTIVATOR DEVR_DOSR"/>
    <property type="match status" value="1"/>
</dbReference>
<dbReference type="EMBL" id="JAGSOV010000046">
    <property type="protein sequence ID" value="MCO1657854.1"/>
    <property type="molecule type" value="Genomic_DNA"/>
</dbReference>
<dbReference type="InterPro" id="IPR000792">
    <property type="entry name" value="Tscrpt_reg_LuxR_C"/>
</dbReference>
<dbReference type="Pfam" id="PF00196">
    <property type="entry name" value="GerE"/>
    <property type="match status" value="1"/>
</dbReference>
<evidence type="ECO:0000259" key="7">
    <source>
        <dbReference type="PROSITE" id="PS50110"/>
    </source>
</evidence>
<dbReference type="InterPro" id="IPR011006">
    <property type="entry name" value="CheY-like_superfamily"/>
</dbReference>
<evidence type="ECO:0000256" key="2">
    <source>
        <dbReference type="ARBA" id="ARBA00023015"/>
    </source>
</evidence>
<name>A0ABT1A4T8_9PSEU</name>
<dbReference type="SUPFAM" id="SSF52172">
    <property type="entry name" value="CheY-like"/>
    <property type="match status" value="1"/>
</dbReference>
<keyword evidence="3" id="KW-0238">DNA-binding</keyword>